<accession>A0A8D3WBY2</accession>
<name>A0A8D3WBY2_STRFA</name>
<sequence>MSRSVGPHTADPCPRCLVEAVRPGSPMTVEGRDVVGYLCEQCTHVWNRPVEGDLEVHDVVRVDLPGATLYGTVRQVEEDRVQVRVQDGQRLLWAERWRLILY</sequence>
<proteinExistence type="predicted"/>
<dbReference type="KEGG" id="sfa:Sfla_0077"/>
<dbReference type="AlphaFoldDB" id="A0A8D3WBY2"/>
<gene>
    <name evidence="1" type="ordered locus">Sfla_0077</name>
</gene>
<protein>
    <submittedName>
        <fullName evidence="1">Uncharacterized protein</fullName>
    </submittedName>
</protein>
<dbReference type="EMBL" id="CP002475">
    <property type="protein sequence ID" value="ADW01546.1"/>
    <property type="molecule type" value="Genomic_DNA"/>
</dbReference>
<organism evidence="1 2">
    <name type="scientific">Streptomyces pratensis (strain ATCC 33331 / IAF-45CD)</name>
    <dbReference type="NCBI Taxonomy" id="591167"/>
    <lineage>
        <taxon>Bacteria</taxon>
        <taxon>Bacillati</taxon>
        <taxon>Actinomycetota</taxon>
        <taxon>Actinomycetes</taxon>
        <taxon>Kitasatosporales</taxon>
        <taxon>Streptomycetaceae</taxon>
        <taxon>Streptomyces</taxon>
    </lineage>
</organism>
<dbReference type="Proteomes" id="UP000002066">
    <property type="component" value="Chromosome"/>
</dbReference>
<evidence type="ECO:0000313" key="1">
    <source>
        <dbReference type="EMBL" id="ADW01546.1"/>
    </source>
</evidence>
<reference evidence="1 2" key="1">
    <citation type="submission" date="2011-01" db="EMBL/GenBank/DDBJ databases">
        <title>Complete sequence of chromosome of Streptomyces flavogriseus ATCC 33331.</title>
        <authorList>
            <consortium name="US DOE Joint Genome Institute"/>
            <person name="Lucas S."/>
            <person name="Copeland A."/>
            <person name="Lapidus A."/>
            <person name="Cheng J.-F."/>
            <person name="Goodwin L."/>
            <person name="Pitluck S."/>
            <person name="Davenport K."/>
            <person name="Detter J.C."/>
            <person name="Han C."/>
            <person name="Tapia R."/>
            <person name="Land M."/>
            <person name="Hauser L."/>
            <person name="Kyrpides N."/>
            <person name="Ivanova N."/>
            <person name="Ovchinnikova G."/>
            <person name="Pagani I."/>
            <person name="Brumm P."/>
            <person name="Mead D."/>
            <person name="Woyke T."/>
        </authorList>
    </citation>
    <scope>NUCLEOTIDE SEQUENCE [LARGE SCALE GENOMIC DNA]</scope>
    <source>
        <strain evidence="2">ATCC 33331 / IAF-45CD</strain>
    </source>
</reference>
<evidence type="ECO:0000313" key="2">
    <source>
        <dbReference type="Proteomes" id="UP000002066"/>
    </source>
</evidence>